<feature type="region of interest" description="Disordered" evidence="4">
    <location>
        <begin position="428"/>
        <end position="492"/>
    </location>
</feature>
<gene>
    <name evidence="6" type="primary">ATG13_1</name>
    <name evidence="6" type="ORF">IWQ60_005269</name>
</gene>
<feature type="compositionally biased region" description="Polar residues" evidence="4">
    <location>
        <begin position="651"/>
        <end position="660"/>
    </location>
</feature>
<feature type="compositionally biased region" description="Low complexity" evidence="4">
    <location>
        <begin position="517"/>
        <end position="533"/>
    </location>
</feature>
<feature type="compositionally biased region" description="Polar residues" evidence="4">
    <location>
        <begin position="600"/>
        <end position="610"/>
    </location>
</feature>
<feature type="region of interest" description="Disordered" evidence="4">
    <location>
        <begin position="828"/>
        <end position="934"/>
    </location>
</feature>
<dbReference type="GO" id="GO:0000407">
    <property type="term" value="C:phagophore assembly site"/>
    <property type="evidence" value="ECO:0007669"/>
    <property type="project" value="TreeGrafter"/>
</dbReference>
<proteinExistence type="inferred from homology"/>
<feature type="region of interest" description="Disordered" evidence="4">
    <location>
        <begin position="1"/>
        <end position="39"/>
    </location>
</feature>
<dbReference type="GO" id="GO:0000423">
    <property type="term" value="P:mitophagy"/>
    <property type="evidence" value="ECO:0007669"/>
    <property type="project" value="TreeGrafter"/>
</dbReference>
<feature type="domain" description="Autophagy-related protein 13 N-terminal" evidence="5">
    <location>
        <begin position="42"/>
        <end position="295"/>
    </location>
</feature>
<feature type="region of interest" description="Disordered" evidence="4">
    <location>
        <begin position="517"/>
        <end position="669"/>
    </location>
</feature>
<dbReference type="Proteomes" id="UP001150569">
    <property type="component" value="Unassembled WGS sequence"/>
</dbReference>
<evidence type="ECO:0000256" key="3">
    <source>
        <dbReference type="RuleBase" id="RU361214"/>
    </source>
</evidence>
<feature type="compositionally biased region" description="Polar residues" evidence="4">
    <location>
        <begin position="1084"/>
        <end position="1093"/>
    </location>
</feature>
<dbReference type="GO" id="GO:0034727">
    <property type="term" value="P:piecemeal microautophagy of the nucleus"/>
    <property type="evidence" value="ECO:0007669"/>
    <property type="project" value="TreeGrafter"/>
</dbReference>
<feature type="compositionally biased region" description="Low complexity" evidence="4">
    <location>
        <begin position="359"/>
        <end position="371"/>
    </location>
</feature>
<comment type="caution">
    <text evidence="6">The sequence shown here is derived from an EMBL/GenBank/DDBJ whole genome shotgun (WGS) entry which is preliminary data.</text>
</comment>
<feature type="compositionally biased region" description="Gly residues" evidence="4">
    <location>
        <begin position="578"/>
        <end position="588"/>
    </location>
</feature>
<dbReference type="GO" id="GO:0034497">
    <property type="term" value="P:protein localization to phagophore assembly site"/>
    <property type="evidence" value="ECO:0007669"/>
    <property type="project" value="TreeGrafter"/>
</dbReference>
<keyword evidence="7" id="KW-1185">Reference proteome</keyword>
<reference evidence="6" key="1">
    <citation type="submission" date="2022-07" db="EMBL/GenBank/DDBJ databases">
        <title>Phylogenomic reconstructions and comparative analyses of Kickxellomycotina fungi.</title>
        <authorList>
            <person name="Reynolds N.K."/>
            <person name="Stajich J.E."/>
            <person name="Barry K."/>
            <person name="Grigoriev I.V."/>
            <person name="Crous P."/>
            <person name="Smith M.E."/>
        </authorList>
    </citation>
    <scope>NUCLEOTIDE SEQUENCE</scope>
    <source>
        <strain evidence="6">RSA 861</strain>
    </source>
</reference>
<sequence length="1093" mass="116791">MQSPPRGPTAYPSHLPVSDTDSLPSSSQHMPARDNRGEQITQNVFAKFAQIVVRSRYDTDDTGHDLAPPSSRTNKWFNLETEDIEAVRTEAKFWRTACLLSTPPPPMFIEVYLDLSCLTDRQTLVVTDDRLRRWMVDRHGPNLHDSRTSLHAAVTGYPPGQPSPQSLGSTSQGYTTVLLESWQLQLGHLPPYPAPDLPVVYKKAVVFFRGLFSLVRLLPAYRLSQRLHSGDGSATPLLRLGYRFGTEPAHLGHEIRLDTGLTGSLDPTQTLTFDPLVTTLGTFSGGVTYRTGCQFHVEEPDINPLPTDSNPYFSPTLITRLANTSSEQLVHSPFRIPAPGRAALPTPSPLLPPLHRRTSSNSSNSYRSATAGQVASLYRRSSTTTASRPVSGGSMAAPSAAAPLASIHEVRASTLPHPPHTVVLDRVIPAQPPPHRPGFHTGQPVSSATTAHPNPRLPSSFESRHSSLVSNPSGSYGRESRPRPTSGVIPPSAVAAGSAAGSVASSVFRRPSLSLVSPFKSPSLSASPASPFPQGMLHSSSHETDASGMSQRSRRPLSFGQPSVGRGPAGAASYSHSGGDGSTGGGDGLESTPGAYAESIGQSPRLSSSFARRHRAAVPPGDVNTTAGGGRDLQSQTAPPPHSPISPGGVSRSQASSHSPATAYRPIPGQRRQSLLSDYGDSVSDVSLTSNPPRVSVGGLPGTSGHAARSSLDRVAPTLAATDASPSALVTEDDGIAEFQRILETQSRLKVVVSRTVTSAAASATVVSPAAGVSPYTVDRDLDRMRRVRQSYNFMADSIAQNARPRAPAMAADLYSTLPSPPLPPVAEYTGHYATDPHVGRATSVPAPYSVDRRPSRRVPTAHIYPRGDETDGEVEDDEADDDNDRVVRASPRPARGHASRRATYTSPAFPLSDPSSTTPRPFQPAVDDQRPPYLTRNSSVIGGRSPVPGHHPTIPVTTTATLTPGRQGFTSERTLLEADIAHLRRVDTLQAKFNYAHGSYRPVTSPPMPMTMATDHSAPKHYLTAAHRPPSRDSPGSTETGTTGQSARHYRSHHPHHHHSQPRTGTTDTPENEDAESLLFAMSESSLNESMQ</sequence>
<dbReference type="AlphaFoldDB" id="A0A9W8AC31"/>
<dbReference type="InterPro" id="IPR036570">
    <property type="entry name" value="HORMA_dom_sf"/>
</dbReference>
<dbReference type="InterPro" id="IPR018731">
    <property type="entry name" value="Atg13_N"/>
</dbReference>
<feature type="compositionally biased region" description="Polar residues" evidence="4">
    <location>
        <begin position="19"/>
        <end position="29"/>
    </location>
</feature>
<keyword evidence="2 3" id="KW-0072">Autophagy</keyword>
<accession>A0A9W8AC31</accession>
<feature type="compositionally biased region" description="Polar residues" evidence="4">
    <location>
        <begin position="684"/>
        <end position="693"/>
    </location>
</feature>
<feature type="compositionally biased region" description="Basic residues" evidence="4">
    <location>
        <begin position="1049"/>
        <end position="1062"/>
    </location>
</feature>
<feature type="region of interest" description="Disordered" evidence="4">
    <location>
        <begin position="681"/>
        <end position="708"/>
    </location>
</feature>
<dbReference type="OrthoDB" id="70161at2759"/>
<feature type="compositionally biased region" description="Polar residues" evidence="4">
    <location>
        <begin position="379"/>
        <end position="388"/>
    </location>
</feature>
<feature type="region of interest" description="Disordered" evidence="4">
    <location>
        <begin position="337"/>
        <end position="397"/>
    </location>
</feature>
<evidence type="ECO:0000256" key="4">
    <source>
        <dbReference type="SAM" id="MobiDB-lite"/>
    </source>
</evidence>
<dbReference type="Pfam" id="PF10033">
    <property type="entry name" value="ATG13"/>
    <property type="match status" value="1"/>
</dbReference>
<organism evidence="6 7">
    <name type="scientific">Tieghemiomyces parasiticus</name>
    <dbReference type="NCBI Taxonomy" id="78921"/>
    <lineage>
        <taxon>Eukaryota</taxon>
        <taxon>Fungi</taxon>
        <taxon>Fungi incertae sedis</taxon>
        <taxon>Zoopagomycota</taxon>
        <taxon>Kickxellomycotina</taxon>
        <taxon>Dimargaritomycetes</taxon>
        <taxon>Dimargaritales</taxon>
        <taxon>Dimargaritaceae</taxon>
        <taxon>Tieghemiomyces</taxon>
    </lineage>
</organism>
<feature type="compositionally biased region" description="Polar residues" evidence="4">
    <location>
        <begin position="443"/>
        <end position="452"/>
    </location>
</feature>
<dbReference type="InterPro" id="IPR040182">
    <property type="entry name" value="ATG13"/>
</dbReference>
<dbReference type="Gene3D" id="3.30.900.10">
    <property type="entry name" value="HORMA domain"/>
    <property type="match status" value="1"/>
</dbReference>
<comment type="similarity">
    <text evidence="1 3">Belongs to the ATG13 family. Fungi subfamily.</text>
</comment>
<evidence type="ECO:0000313" key="6">
    <source>
        <dbReference type="EMBL" id="KAJ1924333.1"/>
    </source>
</evidence>
<dbReference type="PANTHER" id="PTHR13430:SF4">
    <property type="entry name" value="AUTOPHAGY-RELATED PROTEIN 13"/>
    <property type="match status" value="1"/>
</dbReference>
<dbReference type="PANTHER" id="PTHR13430">
    <property type="match status" value="1"/>
</dbReference>
<feature type="compositionally biased region" description="Acidic residues" evidence="4">
    <location>
        <begin position="871"/>
        <end position="884"/>
    </location>
</feature>
<dbReference type="GO" id="GO:0005829">
    <property type="term" value="C:cytosol"/>
    <property type="evidence" value="ECO:0007669"/>
    <property type="project" value="TreeGrafter"/>
</dbReference>
<feature type="compositionally biased region" description="Polar residues" evidence="4">
    <location>
        <begin position="1035"/>
        <end position="1047"/>
    </location>
</feature>
<name>A0A9W8AC31_9FUNG</name>
<evidence type="ECO:0000313" key="7">
    <source>
        <dbReference type="Proteomes" id="UP001150569"/>
    </source>
</evidence>
<evidence type="ECO:0000259" key="5">
    <source>
        <dbReference type="Pfam" id="PF10033"/>
    </source>
</evidence>
<evidence type="ECO:0000256" key="1">
    <source>
        <dbReference type="ARBA" id="ARBA00005246"/>
    </source>
</evidence>
<evidence type="ECO:0000256" key="2">
    <source>
        <dbReference type="ARBA" id="ARBA00023006"/>
    </source>
</evidence>
<feature type="region of interest" description="Disordered" evidence="4">
    <location>
        <begin position="1025"/>
        <end position="1093"/>
    </location>
</feature>
<dbReference type="GO" id="GO:1990316">
    <property type="term" value="C:Atg1/ULK1 kinase complex"/>
    <property type="evidence" value="ECO:0007669"/>
    <property type="project" value="InterPro"/>
</dbReference>
<protein>
    <recommendedName>
        <fullName evidence="3">Autophagy-related protein 13</fullName>
    </recommendedName>
</protein>
<dbReference type="EMBL" id="JANBPT010000279">
    <property type="protein sequence ID" value="KAJ1924333.1"/>
    <property type="molecule type" value="Genomic_DNA"/>
</dbReference>